<feature type="domain" description="Porphobilinogen deaminase N-terminal" evidence="8">
    <location>
        <begin position="6"/>
        <end position="210"/>
    </location>
</feature>
<reference evidence="11 12" key="1">
    <citation type="journal article" date="2014" name="Int. J. Syst. Evol. Microbiol.">
        <title>Rhodoluna lacicola gen. nov., sp. nov., a planktonic freshwater bacterium with stream-lined genome.</title>
        <authorList>
            <person name="Hahn M."/>
            <person name="Schmidt J."/>
            <person name="Taipale S.J."/>
            <person name="Doolittle W.F."/>
            <person name="Koll U."/>
        </authorList>
    </citation>
    <scope>NUCLEOTIDE SEQUENCE [LARGE SCALE GENOMIC DNA]</scope>
    <source>
        <strain evidence="11 12">MWH-Ta8</strain>
    </source>
</reference>
<dbReference type="Gene3D" id="3.40.50.10090">
    <property type="match status" value="2"/>
</dbReference>
<organism evidence="11 12">
    <name type="scientific">Rhodoluna lacicola</name>
    <dbReference type="NCBI Taxonomy" id="529884"/>
    <lineage>
        <taxon>Bacteria</taxon>
        <taxon>Bacillati</taxon>
        <taxon>Actinomycetota</taxon>
        <taxon>Actinomycetes</taxon>
        <taxon>Micrococcales</taxon>
        <taxon>Microbacteriaceae</taxon>
        <taxon>Luna cluster</taxon>
        <taxon>Luna-1 subcluster</taxon>
        <taxon>Rhodoluna</taxon>
    </lineage>
</organism>
<dbReference type="PRINTS" id="PR00151">
    <property type="entry name" value="PORPHBDMNASE"/>
</dbReference>
<dbReference type="PANTHER" id="PTHR11557">
    <property type="entry name" value="PORPHOBILINOGEN DEAMINASE"/>
    <property type="match status" value="1"/>
</dbReference>
<dbReference type="AlphaFoldDB" id="A0A060JB85"/>
<evidence type="ECO:0000313" key="12">
    <source>
        <dbReference type="Proteomes" id="UP000067708"/>
    </source>
</evidence>
<dbReference type="FunFam" id="3.40.190.10:FF:000005">
    <property type="entry name" value="Porphobilinogen deaminase"/>
    <property type="match status" value="1"/>
</dbReference>
<evidence type="ECO:0000256" key="3">
    <source>
        <dbReference type="ARBA" id="ARBA00011245"/>
    </source>
</evidence>
<dbReference type="InterPro" id="IPR003754">
    <property type="entry name" value="4pyrrol_synth_uPrphyn_synth"/>
</dbReference>
<evidence type="ECO:0000256" key="1">
    <source>
        <dbReference type="ARBA" id="ARBA00002869"/>
    </source>
</evidence>
<dbReference type="EC" id="2.5.1.61" evidence="7"/>
<dbReference type="STRING" id="529884.Rhola_00002880"/>
<dbReference type="NCBIfam" id="TIGR00212">
    <property type="entry name" value="hemC"/>
    <property type="match status" value="1"/>
</dbReference>
<dbReference type="PANTHER" id="PTHR11557:SF0">
    <property type="entry name" value="PORPHOBILINOGEN DEAMINASE"/>
    <property type="match status" value="1"/>
</dbReference>
<dbReference type="Pfam" id="PF02602">
    <property type="entry name" value="HEM4"/>
    <property type="match status" value="1"/>
</dbReference>
<dbReference type="GO" id="GO:0004852">
    <property type="term" value="F:uroporphyrinogen-III synthase activity"/>
    <property type="evidence" value="ECO:0007669"/>
    <property type="project" value="InterPro"/>
</dbReference>
<evidence type="ECO:0000256" key="7">
    <source>
        <dbReference type="HAMAP-Rule" id="MF_00260"/>
    </source>
</evidence>
<dbReference type="SUPFAM" id="SSF69618">
    <property type="entry name" value="HemD-like"/>
    <property type="match status" value="1"/>
</dbReference>
<name>A0A060JB85_9MICO</name>
<keyword evidence="12" id="KW-1185">Reference proteome</keyword>
<dbReference type="Pfam" id="PF01379">
    <property type="entry name" value="Porphobil_deam"/>
    <property type="match status" value="1"/>
</dbReference>
<evidence type="ECO:0000256" key="5">
    <source>
        <dbReference type="ARBA" id="ARBA00023244"/>
    </source>
</evidence>
<dbReference type="SUPFAM" id="SSF54782">
    <property type="entry name" value="Porphobilinogen deaminase (hydroxymethylbilane synthase), C-terminal domain"/>
    <property type="match status" value="1"/>
</dbReference>
<dbReference type="PROSITE" id="PS00533">
    <property type="entry name" value="PORPHOBILINOGEN_DEAM"/>
    <property type="match status" value="1"/>
</dbReference>
<gene>
    <name evidence="7" type="primary">hemC</name>
    <name evidence="11" type="ORF">Rhola_00002880</name>
</gene>
<dbReference type="InterPro" id="IPR036803">
    <property type="entry name" value="Porphobilinogen_deaminase_C_sf"/>
</dbReference>
<comment type="subunit">
    <text evidence="3 7">Monomer.</text>
</comment>
<protein>
    <recommendedName>
        <fullName evidence="7">Porphobilinogen deaminase</fullName>
        <shortName evidence="7">PBG</shortName>
        <ecNumber evidence="7">2.5.1.61</ecNumber>
    </recommendedName>
    <alternativeName>
        <fullName evidence="7">Hydroxymethylbilane synthase</fullName>
        <shortName evidence="7">HMBS</shortName>
    </alternativeName>
    <alternativeName>
        <fullName evidence="7">Pre-uroporphyrinogen synthase</fullName>
    </alternativeName>
</protein>
<dbReference type="eggNOG" id="COG0181">
    <property type="taxonomic scope" value="Bacteria"/>
</dbReference>
<keyword evidence="5 7" id="KW-0627">Porphyrin biosynthesis</keyword>
<dbReference type="Gene3D" id="3.30.160.40">
    <property type="entry name" value="Porphobilinogen deaminase, C-terminal domain"/>
    <property type="match status" value="1"/>
</dbReference>
<dbReference type="EMBL" id="CP007490">
    <property type="protein sequence ID" value="AIC47111.1"/>
    <property type="molecule type" value="Genomic_DNA"/>
</dbReference>
<sequence length="558" mass="59645">MPSRTLKLGTRGSLLATTQSGMIADQIQTTTGLASELVFIKTEGDNPSSNLFAPKRPGVFVSALRDALLAGEVDYIVHSFKDLPSAPMPGITLAAIPRREDHRDILISRDNQTLSELATGAVVGTSSPRRAARIRHLRPDLEIKPIRGNIDTRLKKVQDGDFDATILAAAGLNRIGLGEVNKWFFTDAELLPAPAQGALAIECRSGDLDLIAELQKVNHAETELIVTAERAVLRGISASCTTAIGAHAELTDGRLTLTAELSDNETDWHERVSLSLDAASSNKAQSLALGLEIAEQLMQTELGQKIGTPREKSVLLVRATDNELDEAAFKSAGFKVVCDPYLKISKFNNPAGVDRMLEALRSAEPGTWLVITSINSVRFFAEQIGIDNFKAAISNPNLKFAAIGERSAAEIKSLGVQEVLLAEDSNAGALSTAILKHMPKQVILPASNIAMKTLQDAVVTSGVELITEVVYTTETVPNVPLSISALKQGEIDVLVLRSPSAARAVANFISPKDVLALVLVTGNATLEQTRKLGFPRVAMTSETTPDSLVATVTSPNMN</sequence>
<dbReference type="HOGENOM" id="CLU_036069_0_0_11"/>
<dbReference type="SUPFAM" id="SSF53850">
    <property type="entry name" value="Periplasmic binding protein-like II"/>
    <property type="match status" value="1"/>
</dbReference>
<evidence type="ECO:0000256" key="4">
    <source>
        <dbReference type="ARBA" id="ARBA00022679"/>
    </source>
</evidence>
<dbReference type="InterPro" id="IPR036108">
    <property type="entry name" value="4pyrrol_syn_uPrphyn_synt_sf"/>
</dbReference>
<evidence type="ECO:0000259" key="10">
    <source>
        <dbReference type="Pfam" id="PF03900"/>
    </source>
</evidence>
<dbReference type="GO" id="GO:0006782">
    <property type="term" value="P:protoporphyrinogen IX biosynthetic process"/>
    <property type="evidence" value="ECO:0007669"/>
    <property type="project" value="UniProtKB-UniRule"/>
</dbReference>
<accession>A0A060JB85</accession>
<feature type="domain" description="Tetrapyrrole biosynthesis uroporphyrinogen III synthase" evidence="9">
    <location>
        <begin position="327"/>
        <end position="550"/>
    </location>
</feature>
<dbReference type="InterPro" id="IPR022418">
    <property type="entry name" value="Porphobilinogen_deaminase_C"/>
</dbReference>
<dbReference type="InterPro" id="IPR022419">
    <property type="entry name" value="Porphobilin_deaminase_cofac_BS"/>
</dbReference>
<comment type="miscellaneous">
    <text evidence="7">The porphobilinogen subunits are added to the dipyrromethane group.</text>
</comment>
<dbReference type="InterPro" id="IPR022417">
    <property type="entry name" value="Porphobilin_deaminase_N"/>
</dbReference>
<feature type="domain" description="Porphobilinogen deaminase C-terminal" evidence="10">
    <location>
        <begin position="225"/>
        <end position="298"/>
    </location>
</feature>
<dbReference type="Pfam" id="PF03900">
    <property type="entry name" value="Porphobil_deamC"/>
    <property type="match status" value="1"/>
</dbReference>
<dbReference type="Proteomes" id="UP000067708">
    <property type="component" value="Chromosome"/>
</dbReference>
<proteinExistence type="inferred from homology"/>
<keyword evidence="4 7" id="KW-0808">Transferase</keyword>
<evidence type="ECO:0000259" key="9">
    <source>
        <dbReference type="Pfam" id="PF02602"/>
    </source>
</evidence>
<dbReference type="PATRIC" id="fig|529884.3.peg.274"/>
<dbReference type="KEGG" id="rla:Rhola_00002880"/>
<comment type="function">
    <text evidence="1 7">Tetrapolymerization of the monopyrrole PBG into the hydroxymethylbilane pre-uroporphyrinogen in several discrete steps.</text>
</comment>
<dbReference type="OrthoDB" id="9810298at2"/>
<evidence type="ECO:0000259" key="8">
    <source>
        <dbReference type="Pfam" id="PF01379"/>
    </source>
</evidence>
<dbReference type="InterPro" id="IPR000860">
    <property type="entry name" value="HemC"/>
</dbReference>
<evidence type="ECO:0000313" key="11">
    <source>
        <dbReference type="EMBL" id="AIC47111.1"/>
    </source>
</evidence>
<evidence type="ECO:0000256" key="6">
    <source>
        <dbReference type="ARBA" id="ARBA00048169"/>
    </source>
</evidence>
<feature type="modified residue" description="S-(dipyrrolylmethanemethyl)cysteine" evidence="7">
    <location>
        <position position="240"/>
    </location>
</feature>
<dbReference type="CDD" id="cd06578">
    <property type="entry name" value="HemD"/>
    <property type="match status" value="1"/>
</dbReference>
<comment type="similarity">
    <text evidence="2 7">Belongs to the HMBS family.</text>
</comment>
<comment type="cofactor">
    <cofactor evidence="7">
        <name>dipyrromethane</name>
        <dbReference type="ChEBI" id="CHEBI:60342"/>
    </cofactor>
    <text evidence="7">Binds 1 dipyrromethane group covalently.</text>
</comment>
<comment type="catalytic activity">
    <reaction evidence="6 7">
        <text>4 porphobilinogen + H2O = hydroxymethylbilane + 4 NH4(+)</text>
        <dbReference type="Rhea" id="RHEA:13185"/>
        <dbReference type="ChEBI" id="CHEBI:15377"/>
        <dbReference type="ChEBI" id="CHEBI:28938"/>
        <dbReference type="ChEBI" id="CHEBI:57845"/>
        <dbReference type="ChEBI" id="CHEBI:58126"/>
        <dbReference type="EC" id="2.5.1.61"/>
    </reaction>
</comment>
<dbReference type="HAMAP" id="MF_00260">
    <property type="entry name" value="Porphobil_deam"/>
    <property type="match status" value="1"/>
</dbReference>
<dbReference type="RefSeq" id="WP_084321325.1">
    <property type="nucleotide sequence ID" value="NZ_CP007490.1"/>
</dbReference>
<evidence type="ECO:0000256" key="2">
    <source>
        <dbReference type="ARBA" id="ARBA00005638"/>
    </source>
</evidence>
<dbReference type="Gene3D" id="3.40.190.10">
    <property type="entry name" value="Periplasmic binding protein-like II"/>
    <property type="match status" value="2"/>
</dbReference>
<dbReference type="GO" id="GO:0004418">
    <property type="term" value="F:hydroxymethylbilane synthase activity"/>
    <property type="evidence" value="ECO:0007669"/>
    <property type="project" value="UniProtKB-UniRule"/>
</dbReference>
<dbReference type="GO" id="GO:0005737">
    <property type="term" value="C:cytoplasm"/>
    <property type="evidence" value="ECO:0007669"/>
    <property type="project" value="UniProtKB-UniRule"/>
</dbReference>